<dbReference type="EMBL" id="RYFI01000014">
    <property type="protein sequence ID" value="RXF72127.1"/>
    <property type="molecule type" value="Genomic_DNA"/>
</dbReference>
<evidence type="ECO:0000313" key="7">
    <source>
        <dbReference type="Proteomes" id="UP000289708"/>
    </source>
</evidence>
<protein>
    <submittedName>
        <fullName evidence="6">Peptidoglycan endopeptidase</fullName>
    </submittedName>
</protein>
<dbReference type="OrthoDB" id="6058745at2"/>
<comment type="similarity">
    <text evidence="1">Belongs to the peptidase C40 family.</text>
</comment>
<name>A0A4Q0MF74_9HYPH</name>
<keyword evidence="2" id="KW-0645">Protease</keyword>
<dbReference type="Gene3D" id="3.90.1720.10">
    <property type="entry name" value="endopeptidase domain like (from Nostoc punctiforme)"/>
    <property type="match status" value="1"/>
</dbReference>
<gene>
    <name evidence="6" type="ORF">EK403_15065</name>
</gene>
<evidence type="ECO:0000259" key="5">
    <source>
        <dbReference type="PROSITE" id="PS51935"/>
    </source>
</evidence>
<dbReference type="Pfam" id="PF00877">
    <property type="entry name" value="NLPC_P60"/>
    <property type="match status" value="1"/>
</dbReference>
<proteinExistence type="inferred from homology"/>
<comment type="caution">
    <text evidence="6">The sequence shown here is derived from an EMBL/GenBank/DDBJ whole genome shotgun (WGS) entry which is preliminary data.</text>
</comment>
<dbReference type="SUPFAM" id="SSF54001">
    <property type="entry name" value="Cysteine proteinases"/>
    <property type="match status" value="1"/>
</dbReference>
<feature type="domain" description="NlpC/P60" evidence="5">
    <location>
        <begin position="1"/>
        <end position="138"/>
    </location>
</feature>
<dbReference type="GO" id="GO:0006508">
    <property type="term" value="P:proteolysis"/>
    <property type="evidence" value="ECO:0007669"/>
    <property type="project" value="UniProtKB-KW"/>
</dbReference>
<evidence type="ECO:0000313" key="6">
    <source>
        <dbReference type="EMBL" id="RXF72127.1"/>
    </source>
</evidence>
<keyword evidence="3" id="KW-0378">Hydrolase</keyword>
<dbReference type="PROSITE" id="PS51935">
    <property type="entry name" value="NLPC_P60"/>
    <property type="match status" value="1"/>
</dbReference>
<evidence type="ECO:0000256" key="3">
    <source>
        <dbReference type="ARBA" id="ARBA00022801"/>
    </source>
</evidence>
<keyword evidence="7" id="KW-1185">Reference proteome</keyword>
<dbReference type="Proteomes" id="UP000289708">
    <property type="component" value="Unassembled WGS sequence"/>
</dbReference>
<dbReference type="InterPro" id="IPR000064">
    <property type="entry name" value="NLP_P60_dom"/>
</dbReference>
<keyword evidence="4" id="KW-0788">Thiol protease</keyword>
<evidence type="ECO:0000256" key="1">
    <source>
        <dbReference type="ARBA" id="ARBA00007074"/>
    </source>
</evidence>
<organism evidence="6 7">
    <name type="scientific">Hansschlegelia zhihuaiae</name>
    <dbReference type="NCBI Taxonomy" id="405005"/>
    <lineage>
        <taxon>Bacteria</taxon>
        <taxon>Pseudomonadati</taxon>
        <taxon>Pseudomonadota</taxon>
        <taxon>Alphaproteobacteria</taxon>
        <taxon>Hyphomicrobiales</taxon>
        <taxon>Methylopilaceae</taxon>
        <taxon>Hansschlegelia</taxon>
    </lineage>
</organism>
<evidence type="ECO:0000256" key="2">
    <source>
        <dbReference type="ARBA" id="ARBA00022670"/>
    </source>
</evidence>
<dbReference type="InterPro" id="IPR038765">
    <property type="entry name" value="Papain-like_cys_pep_sf"/>
</dbReference>
<dbReference type="RefSeq" id="WP_128778294.1">
    <property type="nucleotide sequence ID" value="NZ_RYFI01000014.1"/>
</dbReference>
<sequence length="146" mass="16474">MTAWALDYRGVPFAEDGFTRDGLCCRGLVWLAFREVQSIEVETHRGRPSSMERAAAEALFRGAFGVGPWVEVERGAEREFDVAWFYEIREQSMTATHVGLVIRPGLMLHASRTAGVVTPEPYDKGLWSKLLIGFQRHELLADRYAA</sequence>
<evidence type="ECO:0000256" key="4">
    <source>
        <dbReference type="ARBA" id="ARBA00022807"/>
    </source>
</evidence>
<reference evidence="6 7" key="1">
    <citation type="submission" date="2018-12" db="EMBL/GenBank/DDBJ databases">
        <title>bacterium Hansschlegelia zhihuaiae S113.</title>
        <authorList>
            <person name="He J."/>
        </authorList>
    </citation>
    <scope>NUCLEOTIDE SEQUENCE [LARGE SCALE GENOMIC DNA]</scope>
    <source>
        <strain evidence="6 7">S 113</strain>
    </source>
</reference>
<dbReference type="AlphaFoldDB" id="A0A4Q0MF74"/>
<accession>A0A4Q0MF74</accession>
<dbReference type="GO" id="GO:0008234">
    <property type="term" value="F:cysteine-type peptidase activity"/>
    <property type="evidence" value="ECO:0007669"/>
    <property type="project" value="UniProtKB-KW"/>
</dbReference>